<keyword evidence="3" id="KW-0068">Autocatalytic cleavage</keyword>
<evidence type="ECO:0000256" key="5">
    <source>
        <dbReference type="PIRSR" id="PIRSR600246-1"/>
    </source>
</evidence>
<dbReference type="EMBL" id="JAPXGO010000007">
    <property type="protein sequence ID" value="MCZ6160402.1"/>
    <property type="molecule type" value="Genomic_DNA"/>
</dbReference>
<evidence type="ECO:0000256" key="4">
    <source>
        <dbReference type="ARBA" id="ARBA00069124"/>
    </source>
</evidence>
<evidence type="ECO:0000256" key="6">
    <source>
        <dbReference type="PIRSR" id="PIRSR600246-2"/>
    </source>
</evidence>
<reference evidence="9" key="2">
    <citation type="submission" date="2022-12" db="EMBL/GenBank/DDBJ databases">
        <title>Species Delineation and Comparative Genomics within the Campylobacter ureolyticus Complex.</title>
        <authorList>
            <person name="Maki J."/>
            <person name="Howard M."/>
            <person name="Connelly S."/>
            <person name="Hardy D.J."/>
            <person name="Cameron A."/>
        </authorList>
    </citation>
    <scope>NUCLEOTIDE SEQUENCE</scope>
    <source>
        <strain evidence="9">URMC_787</strain>
    </source>
</reference>
<feature type="binding site" evidence="6">
    <location>
        <begin position="263"/>
        <end position="266"/>
    </location>
    <ligand>
        <name>substrate</name>
    </ligand>
</feature>
<feature type="active site" description="Nucleophile" evidence="5">
    <location>
        <position position="212"/>
    </location>
</feature>
<dbReference type="InterPro" id="IPR029055">
    <property type="entry name" value="Ntn_hydrolases_N"/>
</dbReference>
<feature type="signal peptide" evidence="8">
    <location>
        <begin position="1"/>
        <end position="22"/>
    </location>
</feature>
<dbReference type="EMBL" id="CACRSK010000003">
    <property type="protein sequence ID" value="VYS99421.1"/>
    <property type="molecule type" value="Genomic_DNA"/>
</dbReference>
<protein>
    <recommendedName>
        <fullName evidence="4">Isoaspartyl peptidase</fullName>
    </recommendedName>
</protein>
<accession>A0A6N2T4L9</accession>
<dbReference type="GO" id="GO:0006508">
    <property type="term" value="P:proteolysis"/>
    <property type="evidence" value="ECO:0007669"/>
    <property type="project" value="UniProtKB-KW"/>
</dbReference>
<evidence type="ECO:0000256" key="7">
    <source>
        <dbReference type="PIRSR" id="PIRSR600246-3"/>
    </source>
</evidence>
<dbReference type="GO" id="GO:0008233">
    <property type="term" value="F:peptidase activity"/>
    <property type="evidence" value="ECO:0007669"/>
    <property type="project" value="UniProtKB-KW"/>
</dbReference>
<keyword evidence="1" id="KW-0645">Protease</keyword>
<dbReference type="CDD" id="cd04701">
    <property type="entry name" value="Asparaginase_2"/>
    <property type="match status" value="1"/>
</dbReference>
<dbReference type="AlphaFoldDB" id="A0A6N2T4L9"/>
<dbReference type="PANTHER" id="PTHR10188">
    <property type="entry name" value="L-ASPARAGINASE"/>
    <property type="match status" value="1"/>
</dbReference>
<evidence type="ECO:0000313" key="9">
    <source>
        <dbReference type="EMBL" id="MCZ6160402.1"/>
    </source>
</evidence>
<name>A0A6N2T4L9_9BACT</name>
<dbReference type="SUPFAM" id="SSF56235">
    <property type="entry name" value="N-terminal nucleophile aminohydrolases (Ntn hydrolases)"/>
    <property type="match status" value="1"/>
</dbReference>
<reference evidence="10" key="1">
    <citation type="submission" date="2019-11" db="EMBL/GenBank/DDBJ databases">
        <authorList>
            <person name="Feng L."/>
        </authorList>
    </citation>
    <scope>NUCLEOTIDE SEQUENCE</scope>
    <source>
        <strain evidence="10">CUreolyticusLFYP111</strain>
    </source>
</reference>
<evidence type="ECO:0000256" key="8">
    <source>
        <dbReference type="SAM" id="SignalP"/>
    </source>
</evidence>
<dbReference type="RefSeq" id="WP_156847488.1">
    <property type="nucleotide sequence ID" value="NZ_CACRSK010000003.1"/>
</dbReference>
<gene>
    <name evidence="10" type="primary">iaaA</name>
    <name evidence="10" type="ORF">CULFYP111_01163</name>
    <name evidence="9" type="ORF">O6B32_07900</name>
</gene>
<dbReference type="PANTHER" id="PTHR10188:SF6">
    <property type="entry name" value="N(4)-(BETA-N-ACETYLGLUCOSAMINYL)-L-ASPARAGINASE"/>
    <property type="match status" value="1"/>
</dbReference>
<sequence length="351" mass="37815">MKFSKILVSAIVVASSALILNAGDVKKKDFSPVIVIHGGTSGMDLTKEEFEIRRAPMEKALLAGQKVLEENGSAMDAVTAAIMVMEDDPNFNAGKGAVFTSDGFNELDASIMDGKTKKAGGVAMARHIKNPILGARLVMDKTWHTLVAGEGADKLAEKYGLEMVDQKYFYTDFRHDALIKAKEKEQILLDSEKAGDKKKTSMLMNERPYLGTVGAIALDKSGNLAAATSTGGMTNKMTGRIGDSPIIGSGTYADNDSVAVSCTGTGDIYMRVNAAHEVSAYYKYKDDNVQKAAEQTIDQIKHLGGTGGIISIDKNGKTGFAWTKKDLGMYHGEARLGEKPIVYWPLETKNK</sequence>
<dbReference type="InterPro" id="IPR000246">
    <property type="entry name" value="Peptidase_T2"/>
</dbReference>
<keyword evidence="8" id="KW-0732">Signal</keyword>
<keyword evidence="2 10" id="KW-0378">Hydrolase</keyword>
<organism evidence="10">
    <name type="scientific">Campylobacter ureolyticus</name>
    <dbReference type="NCBI Taxonomy" id="827"/>
    <lineage>
        <taxon>Bacteria</taxon>
        <taxon>Pseudomonadati</taxon>
        <taxon>Campylobacterota</taxon>
        <taxon>Epsilonproteobacteria</taxon>
        <taxon>Campylobacterales</taxon>
        <taxon>Campylobacteraceae</taxon>
        <taxon>Campylobacter</taxon>
    </lineage>
</organism>
<evidence type="ECO:0000256" key="1">
    <source>
        <dbReference type="ARBA" id="ARBA00022670"/>
    </source>
</evidence>
<feature type="binding site" evidence="6">
    <location>
        <begin position="240"/>
        <end position="243"/>
    </location>
    <ligand>
        <name>substrate</name>
    </ligand>
</feature>
<evidence type="ECO:0000256" key="2">
    <source>
        <dbReference type="ARBA" id="ARBA00022801"/>
    </source>
</evidence>
<dbReference type="Pfam" id="PF01112">
    <property type="entry name" value="Asparaginase_2"/>
    <property type="match status" value="1"/>
</dbReference>
<dbReference type="Proteomes" id="UP001075225">
    <property type="component" value="Unassembled WGS sequence"/>
</dbReference>
<proteinExistence type="predicted"/>
<evidence type="ECO:0000313" key="10">
    <source>
        <dbReference type="EMBL" id="VYS99421.1"/>
    </source>
</evidence>
<evidence type="ECO:0000256" key="3">
    <source>
        <dbReference type="ARBA" id="ARBA00022813"/>
    </source>
</evidence>
<dbReference type="Gene3D" id="3.60.20.30">
    <property type="entry name" value="(Glycosyl)asparaginase"/>
    <property type="match status" value="1"/>
</dbReference>
<dbReference type="GO" id="GO:0016811">
    <property type="term" value="F:hydrolase activity, acting on carbon-nitrogen (but not peptide) bonds, in linear amides"/>
    <property type="evidence" value="ECO:0007669"/>
    <property type="project" value="UniProtKB-ARBA"/>
</dbReference>
<feature type="site" description="Cleavage; by autolysis" evidence="7">
    <location>
        <begin position="211"/>
        <end position="212"/>
    </location>
</feature>
<dbReference type="FunFam" id="3.60.20.30:FF:000001">
    <property type="entry name" value="Isoaspartyl peptidase/L-asparaginase"/>
    <property type="match status" value="1"/>
</dbReference>
<feature type="chain" id="PRO_5026666121" description="Isoaspartyl peptidase" evidence="8">
    <location>
        <begin position="23"/>
        <end position="351"/>
    </location>
</feature>